<feature type="compositionally biased region" description="Low complexity" evidence="1">
    <location>
        <begin position="82"/>
        <end position="98"/>
    </location>
</feature>
<gene>
    <name evidence="2" type="ORF">SAMN05421833_10553</name>
</gene>
<evidence type="ECO:0000313" key="3">
    <source>
        <dbReference type="Proteomes" id="UP000186096"/>
    </source>
</evidence>
<feature type="compositionally biased region" description="Polar residues" evidence="1">
    <location>
        <begin position="109"/>
        <end position="127"/>
    </location>
</feature>
<dbReference type="Proteomes" id="UP000186096">
    <property type="component" value="Unassembled WGS sequence"/>
</dbReference>
<dbReference type="AlphaFoldDB" id="A0A1N6X830"/>
<sequence length="127" mass="13091">MVGHMATSRRGTCGSTAFTLVVGLLMLALALVASTPAWYGGDPAQRAPQAAAEVWTPGAWTPQSATLPTGAAGPEHLPFPFRPRSVAAAPDAPVSAPEPARHHEDIVLSPQQTGHRTAGSRSPPQAL</sequence>
<name>A0A1N6X830_9ACTN</name>
<accession>A0A1N6X830</accession>
<reference evidence="3" key="1">
    <citation type="submission" date="2017-01" db="EMBL/GenBank/DDBJ databases">
        <authorList>
            <person name="Varghese N."/>
            <person name="Submissions S."/>
        </authorList>
    </citation>
    <scope>NUCLEOTIDE SEQUENCE [LARGE SCALE GENOMIC DNA]</scope>
    <source>
        <strain evidence="3">ATCC 12950</strain>
    </source>
</reference>
<dbReference type="EMBL" id="FTNI01000005">
    <property type="protein sequence ID" value="SIQ98453.1"/>
    <property type="molecule type" value="Genomic_DNA"/>
</dbReference>
<protein>
    <submittedName>
        <fullName evidence="2">Uncharacterized protein</fullName>
    </submittedName>
</protein>
<proteinExistence type="predicted"/>
<dbReference type="STRING" id="58117.SAMN05421833_10553"/>
<feature type="region of interest" description="Disordered" evidence="1">
    <location>
        <begin position="60"/>
        <end position="127"/>
    </location>
</feature>
<keyword evidence="3" id="KW-1185">Reference proteome</keyword>
<organism evidence="2 3">
    <name type="scientific">Microbispora rosea</name>
    <dbReference type="NCBI Taxonomy" id="58117"/>
    <lineage>
        <taxon>Bacteria</taxon>
        <taxon>Bacillati</taxon>
        <taxon>Actinomycetota</taxon>
        <taxon>Actinomycetes</taxon>
        <taxon>Streptosporangiales</taxon>
        <taxon>Streptosporangiaceae</taxon>
        <taxon>Microbispora</taxon>
    </lineage>
</organism>
<evidence type="ECO:0000256" key="1">
    <source>
        <dbReference type="SAM" id="MobiDB-lite"/>
    </source>
</evidence>
<evidence type="ECO:0000313" key="2">
    <source>
        <dbReference type="EMBL" id="SIQ98453.1"/>
    </source>
</evidence>